<evidence type="ECO:0000313" key="8">
    <source>
        <dbReference type="EMBL" id="VEN73257.1"/>
    </source>
</evidence>
<dbReference type="PROSITE" id="PS51318">
    <property type="entry name" value="TAT"/>
    <property type="match status" value="1"/>
</dbReference>
<feature type="transmembrane region" description="Helical" evidence="6">
    <location>
        <begin position="27"/>
        <end position="45"/>
    </location>
</feature>
<comment type="subcellular location">
    <subcellularLocation>
        <location evidence="1">Cell envelope</location>
    </subcellularLocation>
</comment>
<dbReference type="PANTHER" id="PTHR30290">
    <property type="entry name" value="PERIPLASMIC BINDING COMPONENT OF ABC TRANSPORTER"/>
    <property type="match status" value="1"/>
</dbReference>
<dbReference type="InterPro" id="IPR030678">
    <property type="entry name" value="Peptide/Ni-bd"/>
</dbReference>
<dbReference type="AlphaFoldDB" id="A0A484HJ83"/>
<evidence type="ECO:0000256" key="2">
    <source>
        <dbReference type="ARBA" id="ARBA00005695"/>
    </source>
</evidence>
<dbReference type="Gene3D" id="3.10.105.10">
    <property type="entry name" value="Dipeptide-binding Protein, Domain 3"/>
    <property type="match status" value="1"/>
</dbReference>
<dbReference type="GO" id="GO:0015833">
    <property type="term" value="P:peptide transport"/>
    <property type="evidence" value="ECO:0007669"/>
    <property type="project" value="TreeGrafter"/>
</dbReference>
<evidence type="ECO:0000256" key="4">
    <source>
        <dbReference type="ARBA" id="ARBA00022729"/>
    </source>
</evidence>
<dbReference type="GO" id="GO:1904680">
    <property type="term" value="F:peptide transmembrane transporter activity"/>
    <property type="evidence" value="ECO:0007669"/>
    <property type="project" value="TreeGrafter"/>
</dbReference>
<evidence type="ECO:0000256" key="1">
    <source>
        <dbReference type="ARBA" id="ARBA00004196"/>
    </source>
</evidence>
<dbReference type="InterPro" id="IPR039424">
    <property type="entry name" value="SBP_5"/>
</dbReference>
<dbReference type="PANTHER" id="PTHR30290:SF10">
    <property type="entry name" value="PERIPLASMIC OLIGOPEPTIDE-BINDING PROTEIN-RELATED"/>
    <property type="match status" value="1"/>
</dbReference>
<evidence type="ECO:0000256" key="3">
    <source>
        <dbReference type="ARBA" id="ARBA00022448"/>
    </source>
</evidence>
<dbReference type="InterPro" id="IPR000914">
    <property type="entry name" value="SBP_5_dom"/>
</dbReference>
<dbReference type="GO" id="GO:0051536">
    <property type="term" value="F:iron-sulfur cluster binding"/>
    <property type="evidence" value="ECO:0007669"/>
    <property type="project" value="UniProtKB-KW"/>
</dbReference>
<evidence type="ECO:0000256" key="5">
    <source>
        <dbReference type="ARBA" id="ARBA00023014"/>
    </source>
</evidence>
<accession>A0A484HJ83</accession>
<gene>
    <name evidence="8" type="ORF">EPICR_140018</name>
</gene>
<keyword evidence="5" id="KW-0411">Iron-sulfur</keyword>
<keyword evidence="5" id="KW-0408">Iron</keyword>
<reference evidence="8" key="1">
    <citation type="submission" date="2019-01" db="EMBL/GenBank/DDBJ databases">
        <authorList>
            <consortium name="Genoscope - CEA"/>
            <person name="William W."/>
        </authorList>
    </citation>
    <scope>NUCLEOTIDE SEQUENCE</scope>
    <source>
        <strain evidence="8">CR-1</strain>
    </source>
</reference>
<protein>
    <submittedName>
        <fullName evidence="8">Peptide/nickel transport system substrate-binding protein</fullName>
    </submittedName>
</protein>
<proteinExistence type="inferred from homology"/>
<dbReference type="CDD" id="cd08503">
    <property type="entry name" value="PBP2_NikA_DppA_OppA_like_17"/>
    <property type="match status" value="1"/>
</dbReference>
<dbReference type="InterPro" id="IPR006311">
    <property type="entry name" value="TAT_signal"/>
</dbReference>
<feature type="domain" description="Solute-binding protein family 5" evidence="7">
    <location>
        <begin position="106"/>
        <end position="451"/>
    </location>
</feature>
<evidence type="ECO:0000259" key="7">
    <source>
        <dbReference type="Pfam" id="PF00496"/>
    </source>
</evidence>
<keyword evidence="5" id="KW-0479">Metal-binding</keyword>
<dbReference type="GO" id="GO:0030288">
    <property type="term" value="C:outer membrane-bounded periplasmic space"/>
    <property type="evidence" value="ECO:0007669"/>
    <property type="project" value="UniProtKB-ARBA"/>
</dbReference>
<evidence type="ECO:0000256" key="6">
    <source>
        <dbReference type="SAM" id="Phobius"/>
    </source>
</evidence>
<dbReference type="PIRSF" id="PIRSF002741">
    <property type="entry name" value="MppA"/>
    <property type="match status" value="1"/>
</dbReference>
<keyword evidence="3" id="KW-0813">Transport</keyword>
<dbReference type="Gene3D" id="3.40.190.10">
    <property type="entry name" value="Periplasmic binding protein-like II"/>
    <property type="match status" value="1"/>
</dbReference>
<sequence length="547" mass="61862">MGADKIHPGLLHLMERRRDKKMTRREFVRFAALLGVSAAGPATLWPGGLRKARADEGKIRRGGILKVASSLSPIRHPAVIDWIEPSNLLRQTGEYLTYTDHHNVTHPYLLESWKASADLKTWTLRLKKGVRFNNGDELTADDAAFSFAQWLDPDVGSSMIGLIGGYLSPSGVEKTGKYQLKLHLDRPEVGVPEHLFHYPAIVLNHRTFEGDFMKAPHGTGPYTIEEYREGELCRLKRRKDYREKGADGKPLPYLDGMDFVDMGGKVEEYVSALQSRKVHIADPGSTHSLQIYEGVKSDFRIFIESIPSANTHVLRMRVDRPPWDDNRVRTALKLCQHREKMLALAYHGEGVLGGDFHVCPIHPEYCEKPLPKFNPEKARALLKEAGYTNGLDVRLTLGDNMERYGKILKSDSKKAGFRMELDLMPPGEYNRRWKEPALGITGWKGRPLGGMALSLGYTADKSGNPVPWNETRWSDPEFDRLLKEANGTLDMERRGKIFCKLEDIQMKRGSIGLAWWDNSWLIMTGDVRGASPHPSGYMTFNEAWLSK</sequence>
<dbReference type="Pfam" id="PF00496">
    <property type="entry name" value="SBP_bac_5"/>
    <property type="match status" value="1"/>
</dbReference>
<name>A0A484HJ83_9BACT</name>
<organism evidence="8">
    <name type="scientific">uncultured Desulfobacteraceae bacterium</name>
    <dbReference type="NCBI Taxonomy" id="218296"/>
    <lineage>
        <taxon>Bacteria</taxon>
        <taxon>Pseudomonadati</taxon>
        <taxon>Thermodesulfobacteriota</taxon>
        <taxon>Desulfobacteria</taxon>
        <taxon>Desulfobacterales</taxon>
        <taxon>Desulfobacteraceae</taxon>
        <taxon>environmental samples</taxon>
    </lineage>
</organism>
<keyword evidence="4" id="KW-0732">Signal</keyword>
<comment type="similarity">
    <text evidence="2">Belongs to the bacterial solute-binding protein 5 family.</text>
</comment>
<dbReference type="GO" id="GO:0043190">
    <property type="term" value="C:ATP-binding cassette (ABC) transporter complex"/>
    <property type="evidence" value="ECO:0007669"/>
    <property type="project" value="InterPro"/>
</dbReference>
<dbReference type="Gene3D" id="3.90.76.10">
    <property type="entry name" value="Dipeptide-binding Protein, Domain 1"/>
    <property type="match status" value="1"/>
</dbReference>
<keyword evidence="6" id="KW-0472">Membrane</keyword>
<keyword evidence="6" id="KW-1133">Transmembrane helix</keyword>
<keyword evidence="6" id="KW-0812">Transmembrane</keyword>
<dbReference type="SUPFAM" id="SSF53850">
    <property type="entry name" value="Periplasmic binding protein-like II"/>
    <property type="match status" value="1"/>
</dbReference>
<dbReference type="EMBL" id="CAACVI010000006">
    <property type="protein sequence ID" value="VEN73257.1"/>
    <property type="molecule type" value="Genomic_DNA"/>
</dbReference>